<evidence type="ECO:0000313" key="1">
    <source>
        <dbReference type="EMBL" id="KNZ63660.1"/>
    </source>
</evidence>
<accession>A0A0L6VTX8</accession>
<protein>
    <submittedName>
        <fullName evidence="1">Uncharacterized protein</fullName>
    </submittedName>
</protein>
<keyword evidence="2" id="KW-1185">Reference proteome</keyword>
<name>A0A0L6VTX8_9BASI</name>
<reference evidence="1 2" key="1">
    <citation type="submission" date="2015-08" db="EMBL/GenBank/DDBJ databases">
        <title>Next Generation Sequencing and Analysis of the Genome of Puccinia sorghi L Schw, the Causal Agent of Maize Common Rust.</title>
        <authorList>
            <person name="Rochi L."/>
            <person name="Burguener G."/>
            <person name="Darino M."/>
            <person name="Turjanski A."/>
            <person name="Kreff E."/>
            <person name="Dieguez M.J."/>
            <person name="Sacco F."/>
        </authorList>
    </citation>
    <scope>NUCLEOTIDE SEQUENCE [LARGE SCALE GENOMIC DNA]</scope>
    <source>
        <strain evidence="1 2">RO10H11247</strain>
    </source>
</reference>
<evidence type="ECO:0000313" key="2">
    <source>
        <dbReference type="Proteomes" id="UP000037035"/>
    </source>
</evidence>
<gene>
    <name evidence="1" type="ORF">VP01_1117g10</name>
</gene>
<comment type="caution">
    <text evidence="1">The sequence shown here is derived from an EMBL/GenBank/DDBJ whole genome shotgun (WGS) entry which is preliminary data.</text>
</comment>
<dbReference type="Proteomes" id="UP000037035">
    <property type="component" value="Unassembled WGS sequence"/>
</dbReference>
<sequence length="95" mass="10220">MDKDILVDEAVHKSPARPLMVPPLTGLHALLMTILGDSSTRVNSAAVKVPARLFNVLLDMSLNTEKMMCCLEDMIGWVNASVDVKVTASTSPILA</sequence>
<organism evidence="1 2">
    <name type="scientific">Puccinia sorghi</name>
    <dbReference type="NCBI Taxonomy" id="27349"/>
    <lineage>
        <taxon>Eukaryota</taxon>
        <taxon>Fungi</taxon>
        <taxon>Dikarya</taxon>
        <taxon>Basidiomycota</taxon>
        <taxon>Pucciniomycotina</taxon>
        <taxon>Pucciniomycetes</taxon>
        <taxon>Pucciniales</taxon>
        <taxon>Pucciniaceae</taxon>
        <taxon>Puccinia</taxon>
    </lineage>
</organism>
<dbReference type="AlphaFoldDB" id="A0A0L6VTX8"/>
<dbReference type="VEuPathDB" id="FungiDB:VP01_1117g10"/>
<proteinExistence type="predicted"/>
<dbReference type="EMBL" id="LAVV01001310">
    <property type="protein sequence ID" value="KNZ63660.1"/>
    <property type="molecule type" value="Genomic_DNA"/>
</dbReference>